<dbReference type="PANTHER" id="PTHR42760">
    <property type="entry name" value="SHORT-CHAIN DEHYDROGENASES/REDUCTASES FAMILY MEMBER"/>
    <property type="match status" value="1"/>
</dbReference>
<proteinExistence type="inferred from homology"/>
<dbReference type="InterPro" id="IPR036291">
    <property type="entry name" value="NAD(P)-bd_dom_sf"/>
</dbReference>
<dbReference type="GO" id="GO:0016616">
    <property type="term" value="F:oxidoreductase activity, acting on the CH-OH group of donors, NAD or NADP as acceptor"/>
    <property type="evidence" value="ECO:0007669"/>
    <property type="project" value="TreeGrafter"/>
</dbReference>
<accession>A0A7Y9XUG8</accession>
<evidence type="ECO:0000313" key="2">
    <source>
        <dbReference type="EMBL" id="NYH94829.1"/>
    </source>
</evidence>
<evidence type="ECO:0000256" key="1">
    <source>
        <dbReference type="ARBA" id="ARBA00006484"/>
    </source>
</evidence>
<dbReference type="AlphaFoldDB" id="A0A7Y9XUG8"/>
<dbReference type="PRINTS" id="PR00080">
    <property type="entry name" value="SDRFAMILY"/>
</dbReference>
<dbReference type="Gene3D" id="3.40.50.720">
    <property type="entry name" value="NAD(P)-binding Rossmann-like Domain"/>
    <property type="match status" value="1"/>
</dbReference>
<comment type="similarity">
    <text evidence="1">Belongs to the short-chain dehydrogenases/reductases (SDR) family.</text>
</comment>
<dbReference type="PANTHER" id="PTHR42760:SF40">
    <property type="entry name" value="3-OXOACYL-[ACYL-CARRIER-PROTEIN] REDUCTASE, CHLOROPLASTIC"/>
    <property type="match status" value="1"/>
</dbReference>
<organism evidence="2 3">
    <name type="scientific">Novosphingobium marinum</name>
    <dbReference type="NCBI Taxonomy" id="1514948"/>
    <lineage>
        <taxon>Bacteria</taxon>
        <taxon>Pseudomonadati</taxon>
        <taxon>Pseudomonadota</taxon>
        <taxon>Alphaproteobacteria</taxon>
        <taxon>Sphingomonadales</taxon>
        <taxon>Sphingomonadaceae</taxon>
        <taxon>Novosphingobium</taxon>
    </lineage>
</organism>
<dbReference type="RefSeq" id="WP_179406776.1">
    <property type="nucleotide sequence ID" value="NZ_BMGF01000006.1"/>
</dbReference>
<dbReference type="FunFam" id="3.40.50.720:FF:000084">
    <property type="entry name" value="Short-chain dehydrogenase reductase"/>
    <property type="match status" value="1"/>
</dbReference>
<dbReference type="EMBL" id="JACBZF010000002">
    <property type="protein sequence ID" value="NYH94829.1"/>
    <property type="molecule type" value="Genomic_DNA"/>
</dbReference>
<dbReference type="Pfam" id="PF13561">
    <property type="entry name" value="adh_short_C2"/>
    <property type="match status" value="1"/>
</dbReference>
<dbReference type="CDD" id="cd05233">
    <property type="entry name" value="SDR_c"/>
    <property type="match status" value="1"/>
</dbReference>
<dbReference type="SUPFAM" id="SSF51735">
    <property type="entry name" value="NAD(P)-binding Rossmann-fold domains"/>
    <property type="match status" value="1"/>
</dbReference>
<comment type="caution">
    <text evidence="2">The sequence shown here is derived from an EMBL/GenBank/DDBJ whole genome shotgun (WGS) entry which is preliminary data.</text>
</comment>
<gene>
    <name evidence="2" type="ORF">FHS75_001148</name>
</gene>
<sequence length="269" mass="28890">MRLEGKKAVVIGAAEQGNMGQAIARRLRDEGCEVTVSSRRAEMLDSFAKEIGGHAVTCDLTDKASMFALADEASRRMGGLDIAINSTGVALGAPFLEFEEADLDTLVDLQFKGSFFFLQAMVAAMQERGGSIIQITSAVAQPGTTVDGGYEAYMGTKAGIDQVVRAVANQFGKSGIRVNSIAAGHTDTPMHYGNFGGGDIPDWMKQCFADCYPLGRYGTSEDIAEGCVWLAQDNCFMTGEVLQLNGGLTLRRNPLMQDLERYQRESEGG</sequence>
<keyword evidence="3" id="KW-1185">Reference proteome</keyword>
<dbReference type="PRINTS" id="PR00081">
    <property type="entry name" value="GDHRDH"/>
</dbReference>
<protein>
    <submittedName>
        <fullName evidence="2">NAD(P)-dependent dehydrogenase (Short-subunit alcohol dehydrogenase family)</fullName>
    </submittedName>
</protein>
<evidence type="ECO:0000313" key="3">
    <source>
        <dbReference type="Proteomes" id="UP000522081"/>
    </source>
</evidence>
<dbReference type="InterPro" id="IPR002347">
    <property type="entry name" value="SDR_fam"/>
</dbReference>
<dbReference type="Proteomes" id="UP000522081">
    <property type="component" value="Unassembled WGS sequence"/>
</dbReference>
<dbReference type="GO" id="GO:0030497">
    <property type="term" value="P:fatty acid elongation"/>
    <property type="evidence" value="ECO:0007669"/>
    <property type="project" value="TreeGrafter"/>
</dbReference>
<name>A0A7Y9XUG8_9SPHN</name>
<reference evidence="2 3" key="1">
    <citation type="submission" date="2020-07" db="EMBL/GenBank/DDBJ databases">
        <title>Genomic Encyclopedia of Type Strains, Phase IV (KMG-IV): sequencing the most valuable type-strain genomes for metagenomic binning, comparative biology and taxonomic classification.</title>
        <authorList>
            <person name="Goeker M."/>
        </authorList>
    </citation>
    <scope>NUCLEOTIDE SEQUENCE [LARGE SCALE GENOMIC DNA]</scope>
    <source>
        <strain evidence="2 3">DSM 29043</strain>
    </source>
</reference>